<keyword evidence="2" id="KW-1185">Reference proteome</keyword>
<evidence type="ECO:0000313" key="1">
    <source>
        <dbReference type="EMBL" id="GIY77927.1"/>
    </source>
</evidence>
<proteinExistence type="predicted"/>
<dbReference type="AlphaFoldDB" id="A0AAV4W5I1"/>
<organism evidence="1 2">
    <name type="scientific">Caerostris extrusa</name>
    <name type="common">Bark spider</name>
    <name type="synonym">Caerostris bankana</name>
    <dbReference type="NCBI Taxonomy" id="172846"/>
    <lineage>
        <taxon>Eukaryota</taxon>
        <taxon>Metazoa</taxon>
        <taxon>Ecdysozoa</taxon>
        <taxon>Arthropoda</taxon>
        <taxon>Chelicerata</taxon>
        <taxon>Arachnida</taxon>
        <taxon>Araneae</taxon>
        <taxon>Araneomorphae</taxon>
        <taxon>Entelegynae</taxon>
        <taxon>Araneoidea</taxon>
        <taxon>Araneidae</taxon>
        <taxon>Caerostris</taxon>
    </lineage>
</organism>
<dbReference type="Proteomes" id="UP001054945">
    <property type="component" value="Unassembled WGS sequence"/>
</dbReference>
<sequence>MLECLVYQRYLFVSEQVRISEDTAVDREQYHMMQDTAKSTENRVRGGAKKEEVSEIKKTFFPATFLWNLSGSLGKNVLFVCLDY</sequence>
<gene>
    <name evidence="1" type="ORF">CEXT_517461</name>
</gene>
<evidence type="ECO:0000313" key="2">
    <source>
        <dbReference type="Proteomes" id="UP001054945"/>
    </source>
</evidence>
<dbReference type="EMBL" id="BPLR01015698">
    <property type="protein sequence ID" value="GIY77927.1"/>
    <property type="molecule type" value="Genomic_DNA"/>
</dbReference>
<protein>
    <submittedName>
        <fullName evidence="1">Uncharacterized protein</fullName>
    </submittedName>
</protein>
<comment type="caution">
    <text evidence="1">The sequence shown here is derived from an EMBL/GenBank/DDBJ whole genome shotgun (WGS) entry which is preliminary data.</text>
</comment>
<reference evidence="1 2" key="1">
    <citation type="submission" date="2021-06" db="EMBL/GenBank/DDBJ databases">
        <title>Caerostris extrusa draft genome.</title>
        <authorList>
            <person name="Kono N."/>
            <person name="Arakawa K."/>
        </authorList>
    </citation>
    <scope>NUCLEOTIDE SEQUENCE [LARGE SCALE GENOMIC DNA]</scope>
</reference>
<accession>A0AAV4W5I1</accession>
<name>A0AAV4W5I1_CAEEX</name>